<keyword evidence="1" id="KW-0732">Signal</keyword>
<organism evidence="3 4">
    <name type="scientific">Caenorhabditis remanei</name>
    <name type="common">Caenorhabditis vulgaris</name>
    <dbReference type="NCBI Taxonomy" id="31234"/>
    <lineage>
        <taxon>Eukaryota</taxon>
        <taxon>Metazoa</taxon>
        <taxon>Ecdysozoa</taxon>
        <taxon>Nematoda</taxon>
        <taxon>Chromadorea</taxon>
        <taxon>Rhabditida</taxon>
        <taxon>Rhabditina</taxon>
        <taxon>Rhabditomorpha</taxon>
        <taxon>Rhabditoidea</taxon>
        <taxon>Rhabditidae</taxon>
        <taxon>Peloderinae</taxon>
        <taxon>Caenorhabditis</taxon>
    </lineage>
</organism>
<proteinExistence type="predicted"/>
<accession>A0A6A5GLQ2</accession>
<dbReference type="Proteomes" id="UP000483820">
    <property type="component" value="Chromosome IV"/>
</dbReference>
<reference evidence="3 4" key="1">
    <citation type="submission" date="2019-12" db="EMBL/GenBank/DDBJ databases">
        <title>Chromosome-level assembly of the Caenorhabditis remanei genome.</title>
        <authorList>
            <person name="Teterina A.A."/>
            <person name="Willis J.H."/>
            <person name="Phillips P.C."/>
        </authorList>
    </citation>
    <scope>NUCLEOTIDE SEQUENCE [LARGE SCALE GENOMIC DNA]</scope>
    <source>
        <strain evidence="3 4">PX506</strain>
        <tissue evidence="3">Whole organism</tissue>
    </source>
</reference>
<dbReference type="SUPFAM" id="SSF56436">
    <property type="entry name" value="C-type lectin-like"/>
    <property type="match status" value="1"/>
</dbReference>
<evidence type="ECO:0000256" key="1">
    <source>
        <dbReference type="SAM" id="SignalP"/>
    </source>
</evidence>
<dbReference type="InterPro" id="IPR016187">
    <property type="entry name" value="CTDL_fold"/>
</dbReference>
<dbReference type="EMBL" id="WUAV01000004">
    <property type="protein sequence ID" value="KAF1755603.1"/>
    <property type="molecule type" value="Genomic_DNA"/>
</dbReference>
<evidence type="ECO:0000259" key="2">
    <source>
        <dbReference type="SMART" id="SM00034"/>
    </source>
</evidence>
<dbReference type="AlphaFoldDB" id="A0A6A5GLQ2"/>
<dbReference type="KEGG" id="crq:GCK72_012053"/>
<comment type="caution">
    <text evidence="3">The sequence shown here is derived from an EMBL/GenBank/DDBJ whole genome shotgun (WGS) entry which is preliminary data.</text>
</comment>
<name>A0A6A5GLQ2_CAERE</name>
<dbReference type="GeneID" id="9818698"/>
<dbReference type="CDD" id="cd00037">
    <property type="entry name" value="CLECT"/>
    <property type="match status" value="1"/>
</dbReference>
<dbReference type="Gene3D" id="3.10.100.10">
    <property type="entry name" value="Mannose-Binding Protein A, subunit A"/>
    <property type="match status" value="1"/>
</dbReference>
<gene>
    <name evidence="3" type="ORF">GCK72_012053</name>
</gene>
<dbReference type="InterPro" id="IPR016186">
    <property type="entry name" value="C-type_lectin-like/link_sf"/>
</dbReference>
<dbReference type="CTD" id="9818698"/>
<sequence>MRLLIFVTIILLVSGISGNRRFGFGVKTCPKGWLQFQRHCYIRQPDTLDFKGAMESCARQGATLFQFDSTFEFAAVRNLFPDYMFTWLQAEIEEELEWLYEPYEEKINGKNTVATCIAFYSSPTKSYNYYYPCTSRFHSICEKPLDAFHVWVA</sequence>
<evidence type="ECO:0000313" key="3">
    <source>
        <dbReference type="EMBL" id="KAF1755603.1"/>
    </source>
</evidence>
<dbReference type="InterPro" id="IPR001304">
    <property type="entry name" value="C-type_lectin-like"/>
</dbReference>
<protein>
    <recommendedName>
        <fullName evidence="2">C-type lectin domain-containing protein</fullName>
    </recommendedName>
</protein>
<dbReference type="RefSeq" id="XP_003103496.2">
    <property type="nucleotide sequence ID" value="XM_003103448.2"/>
</dbReference>
<feature type="chain" id="PRO_5025587486" description="C-type lectin domain-containing protein" evidence="1">
    <location>
        <begin position="19"/>
        <end position="153"/>
    </location>
</feature>
<feature type="domain" description="C-type lectin" evidence="2">
    <location>
        <begin position="29"/>
        <end position="142"/>
    </location>
</feature>
<evidence type="ECO:0000313" key="4">
    <source>
        <dbReference type="Proteomes" id="UP000483820"/>
    </source>
</evidence>
<dbReference type="SMART" id="SM00034">
    <property type="entry name" value="CLECT"/>
    <property type="match status" value="1"/>
</dbReference>
<feature type="signal peptide" evidence="1">
    <location>
        <begin position="1"/>
        <end position="18"/>
    </location>
</feature>